<organism evidence="2 3">
    <name type="scientific">Rhizobium rosettiformans W3</name>
    <dbReference type="NCBI Taxonomy" id="538378"/>
    <lineage>
        <taxon>Bacteria</taxon>
        <taxon>Pseudomonadati</taxon>
        <taxon>Pseudomonadota</taxon>
        <taxon>Alphaproteobacteria</taxon>
        <taxon>Hyphomicrobiales</taxon>
        <taxon>Rhizobiaceae</taxon>
        <taxon>Rhizobium/Agrobacterium group</taxon>
        <taxon>Rhizobium</taxon>
    </lineage>
</organism>
<gene>
    <name evidence="2" type="ORF">FAA86_01925</name>
</gene>
<evidence type="ECO:0000313" key="3">
    <source>
        <dbReference type="Proteomes" id="UP000307378"/>
    </source>
</evidence>
<dbReference type="RefSeq" id="WP_136538113.1">
    <property type="nucleotide sequence ID" value="NZ_STGU01000001.1"/>
</dbReference>
<dbReference type="EMBL" id="STGU01000001">
    <property type="protein sequence ID" value="THV39146.1"/>
    <property type="molecule type" value="Genomic_DNA"/>
</dbReference>
<comment type="caution">
    <text evidence="2">The sequence shown here is derived from an EMBL/GenBank/DDBJ whole genome shotgun (WGS) entry which is preliminary data.</text>
</comment>
<dbReference type="AlphaFoldDB" id="A0A4V4HRT1"/>
<dbReference type="InterPro" id="IPR035093">
    <property type="entry name" value="RelE/ParE_toxin_dom_sf"/>
</dbReference>
<evidence type="ECO:0000313" key="2">
    <source>
        <dbReference type="EMBL" id="THV39146.1"/>
    </source>
</evidence>
<dbReference type="InterPro" id="IPR007712">
    <property type="entry name" value="RelE/ParE_toxin"/>
</dbReference>
<accession>A0A4V4HRT1</accession>
<keyword evidence="1" id="KW-1277">Toxin-antitoxin system</keyword>
<dbReference type="Gene3D" id="3.30.2310.20">
    <property type="entry name" value="RelE-like"/>
    <property type="match status" value="1"/>
</dbReference>
<dbReference type="Proteomes" id="UP000307378">
    <property type="component" value="Unassembled WGS sequence"/>
</dbReference>
<proteinExistence type="predicted"/>
<evidence type="ECO:0000256" key="1">
    <source>
        <dbReference type="ARBA" id="ARBA00022649"/>
    </source>
</evidence>
<protein>
    <submittedName>
        <fullName evidence="2">Type II toxin-antitoxin system RelE/ParE family toxin</fullName>
    </submittedName>
</protein>
<name>A0A4V4HRT1_9HYPH</name>
<reference evidence="2 3" key="1">
    <citation type="submission" date="2019-04" db="EMBL/GenBank/DDBJ databases">
        <title>genome sequence of strain W3.</title>
        <authorList>
            <person name="Gao J."/>
            <person name="Sun J."/>
        </authorList>
    </citation>
    <scope>NUCLEOTIDE SEQUENCE [LARGE SCALE GENOMIC DNA]</scope>
    <source>
        <strain evidence="2 3">W3</strain>
    </source>
</reference>
<sequence>MQRANVRFRPEALNDLQDLFAFVLALSQSPVTARRYVGRIRARCEKIGDAPHGGVLRDDLAPGLRMVPFEHSAVVLYLVDESGVVITNIFHGRRNYAALFNSDG</sequence>
<dbReference type="Pfam" id="PF05016">
    <property type="entry name" value="ParE_toxin"/>
    <property type="match status" value="1"/>
</dbReference>